<dbReference type="EMBL" id="AP022839">
    <property type="protein sequence ID" value="BCA95878.1"/>
    <property type="molecule type" value="Genomic_DNA"/>
</dbReference>
<dbReference type="RefSeq" id="WP_173237363.1">
    <property type="nucleotide sequence ID" value="NZ_AP022839.1"/>
</dbReference>
<proteinExistence type="predicted"/>
<protein>
    <submittedName>
        <fullName evidence="1">Uncharacterized protein</fullName>
    </submittedName>
</protein>
<dbReference type="AlphaFoldDB" id="A0A6F8T647"/>
<sequence length="93" mass="11116">MRTLILKKILKQHGFEQNNVDIFDDKIRFKIKDINKLELQEEGASIPGRDDTNYHNYIYPEGFISNLEQIEVTFYPENHKYHDRISSVMGHDY</sequence>
<dbReference type="Proteomes" id="UP000502894">
    <property type="component" value="Chromosome"/>
</dbReference>
<dbReference type="KEGG" id="lant:TUM19329_22390"/>
<gene>
    <name evidence="1" type="ORF">TUM19329_22390</name>
</gene>
<organism evidence="1 2">
    <name type="scientific">Legionella antarctica</name>
    <dbReference type="NCBI Taxonomy" id="2708020"/>
    <lineage>
        <taxon>Bacteria</taxon>
        <taxon>Pseudomonadati</taxon>
        <taxon>Pseudomonadota</taxon>
        <taxon>Gammaproteobacteria</taxon>
        <taxon>Legionellales</taxon>
        <taxon>Legionellaceae</taxon>
        <taxon>Legionella</taxon>
    </lineage>
</organism>
<accession>A0A6F8T647</accession>
<reference evidence="1" key="1">
    <citation type="journal article" date="2020" name="Microbiol. Resour. Announc.">
        <title>Complete Genome Sequence of Novel Psychrotolerant Legionella Strain TUM19329, Isolated from Antarctic Lake Sediment.</title>
        <authorList>
            <person name="Shimada S."/>
            <person name="Nakai R."/>
            <person name="Aoki K."/>
            <person name="Shimoeda N."/>
            <person name="Ohno G."/>
            <person name="Miyazaki Y."/>
            <person name="Kudoh S."/>
            <person name="Imura S."/>
            <person name="Watanabe K."/>
            <person name="Ishii Y."/>
            <person name="Tateda K."/>
        </authorList>
    </citation>
    <scope>NUCLEOTIDE SEQUENCE [LARGE SCALE GENOMIC DNA]</scope>
    <source>
        <strain evidence="1">TUM19329</strain>
    </source>
</reference>
<name>A0A6F8T647_9GAMM</name>
<evidence type="ECO:0000313" key="1">
    <source>
        <dbReference type="EMBL" id="BCA95878.1"/>
    </source>
</evidence>
<evidence type="ECO:0000313" key="2">
    <source>
        <dbReference type="Proteomes" id="UP000502894"/>
    </source>
</evidence>
<keyword evidence="2" id="KW-1185">Reference proteome</keyword>